<dbReference type="AlphaFoldDB" id="A0A015MGI9"/>
<evidence type="ECO:0000256" key="3">
    <source>
        <dbReference type="ARBA" id="ARBA00022771"/>
    </source>
</evidence>
<dbReference type="PANTHER" id="PTHR46481">
    <property type="entry name" value="ZINC FINGER BED DOMAIN-CONTAINING PROTEIN 4"/>
    <property type="match status" value="1"/>
</dbReference>
<evidence type="ECO:0000256" key="5">
    <source>
        <dbReference type="ARBA" id="ARBA00023242"/>
    </source>
</evidence>
<dbReference type="InterPro" id="IPR052035">
    <property type="entry name" value="ZnF_BED_domain_contain"/>
</dbReference>
<dbReference type="GO" id="GO:0005634">
    <property type="term" value="C:nucleus"/>
    <property type="evidence" value="ECO:0007669"/>
    <property type="project" value="UniProtKB-SubCell"/>
</dbReference>
<keyword evidence="5" id="KW-0539">Nucleus</keyword>
<proteinExistence type="predicted"/>
<accession>A0A015MGI9</accession>
<keyword evidence="3" id="KW-0863">Zinc-finger</keyword>
<comment type="caution">
    <text evidence="6">The sequence shown here is derived from an EMBL/GenBank/DDBJ whole genome shotgun (WGS) entry which is preliminary data.</text>
</comment>
<dbReference type="Proteomes" id="UP000022910">
    <property type="component" value="Unassembled WGS sequence"/>
</dbReference>
<sequence>MGKGSSTGNLNRHLKLHPNKIDPPTMKQVELMNNFLREDNQRLIFTNEIFREKLATWIAADDLPFTTVESPEFGYLINICNPSARILTADTVKNDILKIFKNYQTKIQNLLQSNAGRTLADFLAAVRCHSPKVRLEISAKIQLTFGTISDSKFW</sequence>
<dbReference type="SUPFAM" id="SSF140996">
    <property type="entry name" value="Hermes dimerisation domain"/>
    <property type="match status" value="1"/>
</dbReference>
<evidence type="ECO:0000313" key="7">
    <source>
        <dbReference type="Proteomes" id="UP000022910"/>
    </source>
</evidence>
<dbReference type="EMBL" id="JEMT01019980">
    <property type="protein sequence ID" value="EXX65968.1"/>
    <property type="molecule type" value="Genomic_DNA"/>
</dbReference>
<protein>
    <recommendedName>
        <fullName evidence="8">BED-type domain-containing protein</fullName>
    </recommendedName>
</protein>
<dbReference type="HOGENOM" id="CLU_1705221_0_0_1"/>
<evidence type="ECO:0000256" key="4">
    <source>
        <dbReference type="ARBA" id="ARBA00022833"/>
    </source>
</evidence>
<evidence type="ECO:0008006" key="8">
    <source>
        <dbReference type="Google" id="ProtNLM"/>
    </source>
</evidence>
<evidence type="ECO:0000256" key="1">
    <source>
        <dbReference type="ARBA" id="ARBA00004123"/>
    </source>
</evidence>
<name>A0A015MGI9_RHIIW</name>
<comment type="subcellular location">
    <subcellularLocation>
        <location evidence="1">Nucleus</location>
    </subcellularLocation>
</comment>
<dbReference type="GO" id="GO:0008270">
    <property type="term" value="F:zinc ion binding"/>
    <property type="evidence" value="ECO:0007669"/>
    <property type="project" value="UniProtKB-KW"/>
</dbReference>
<keyword evidence="7" id="KW-1185">Reference proteome</keyword>
<dbReference type="PANTHER" id="PTHR46481:SF10">
    <property type="entry name" value="ZINC FINGER BED DOMAIN-CONTAINING PROTEIN 39"/>
    <property type="match status" value="1"/>
</dbReference>
<evidence type="ECO:0000313" key="6">
    <source>
        <dbReference type="EMBL" id="EXX65968.1"/>
    </source>
</evidence>
<organism evidence="6 7">
    <name type="scientific">Rhizophagus irregularis (strain DAOM 197198w)</name>
    <name type="common">Glomus intraradices</name>
    <dbReference type="NCBI Taxonomy" id="1432141"/>
    <lineage>
        <taxon>Eukaryota</taxon>
        <taxon>Fungi</taxon>
        <taxon>Fungi incertae sedis</taxon>
        <taxon>Mucoromycota</taxon>
        <taxon>Glomeromycotina</taxon>
        <taxon>Glomeromycetes</taxon>
        <taxon>Glomerales</taxon>
        <taxon>Glomeraceae</taxon>
        <taxon>Rhizophagus</taxon>
    </lineage>
</organism>
<keyword evidence="4" id="KW-0862">Zinc</keyword>
<reference evidence="6 7" key="1">
    <citation type="submission" date="2014-02" db="EMBL/GenBank/DDBJ databases">
        <title>Single nucleus genome sequencing reveals high similarity among nuclei of an endomycorrhizal fungus.</title>
        <authorList>
            <person name="Lin K."/>
            <person name="Geurts R."/>
            <person name="Zhang Z."/>
            <person name="Limpens E."/>
            <person name="Saunders D.G."/>
            <person name="Mu D."/>
            <person name="Pang E."/>
            <person name="Cao H."/>
            <person name="Cha H."/>
            <person name="Lin T."/>
            <person name="Zhou Q."/>
            <person name="Shang Y."/>
            <person name="Li Y."/>
            <person name="Ivanov S."/>
            <person name="Sharma T."/>
            <person name="Velzen R.V."/>
            <person name="Ruijter N.D."/>
            <person name="Aanen D.K."/>
            <person name="Win J."/>
            <person name="Kamoun S."/>
            <person name="Bisseling T."/>
            <person name="Huang S."/>
        </authorList>
    </citation>
    <scope>NUCLEOTIDE SEQUENCE [LARGE SCALE GENOMIC DNA]</scope>
    <source>
        <strain evidence="7">DAOM197198w</strain>
    </source>
</reference>
<evidence type="ECO:0000256" key="2">
    <source>
        <dbReference type="ARBA" id="ARBA00022723"/>
    </source>
</evidence>
<gene>
    <name evidence="6" type="ORF">RirG_128250</name>
</gene>
<keyword evidence="2" id="KW-0479">Metal-binding</keyword>